<feature type="non-terminal residue" evidence="1">
    <location>
        <position position="1"/>
    </location>
</feature>
<sequence>VGSPSFVPIPVLRPTDAAYRGPRRLLGPWTADRPGEVVGEGQPNGGRLGVQGPDQGYALLLARTLVPRLHLAAGEHLDDVVVGCVGVALKRSALFGRAPVLADLEVAFGLFGFFGDSPSTALVEKRRELFAGVAHHHHYAAARSIADLVSEDLLRLAPDDAASQGLPA</sequence>
<gene>
    <name evidence="1" type="ORF">METZ01_LOCUS43550</name>
</gene>
<proteinExistence type="predicted"/>
<organism evidence="1">
    <name type="scientific">marine metagenome</name>
    <dbReference type="NCBI Taxonomy" id="408172"/>
    <lineage>
        <taxon>unclassified sequences</taxon>
        <taxon>metagenomes</taxon>
        <taxon>ecological metagenomes</taxon>
    </lineage>
</organism>
<protein>
    <submittedName>
        <fullName evidence="1">Uncharacterized protein</fullName>
    </submittedName>
</protein>
<dbReference type="EMBL" id="UINC01001915">
    <property type="protein sequence ID" value="SUZ90696.1"/>
    <property type="molecule type" value="Genomic_DNA"/>
</dbReference>
<dbReference type="AlphaFoldDB" id="A0A381RFW3"/>
<accession>A0A381RFW3</accession>
<reference evidence="1" key="1">
    <citation type="submission" date="2018-05" db="EMBL/GenBank/DDBJ databases">
        <authorList>
            <person name="Lanie J.A."/>
            <person name="Ng W.-L."/>
            <person name="Kazmierczak K.M."/>
            <person name="Andrzejewski T.M."/>
            <person name="Davidsen T.M."/>
            <person name="Wayne K.J."/>
            <person name="Tettelin H."/>
            <person name="Glass J.I."/>
            <person name="Rusch D."/>
            <person name="Podicherti R."/>
            <person name="Tsui H.-C.T."/>
            <person name="Winkler M.E."/>
        </authorList>
    </citation>
    <scope>NUCLEOTIDE SEQUENCE</scope>
</reference>
<name>A0A381RFW3_9ZZZZ</name>
<evidence type="ECO:0000313" key="1">
    <source>
        <dbReference type="EMBL" id="SUZ90696.1"/>
    </source>
</evidence>